<protein>
    <submittedName>
        <fullName evidence="1">Uncharacterized protein</fullName>
    </submittedName>
</protein>
<sequence>MIVGKEANKKHTDSDKIGYKNWLNFEIAKSKDNGNKIVAVKLSSENESPEKLLDSGASLVIGFSEDKIIKALNDA</sequence>
<dbReference type="SUPFAM" id="SSF52206">
    <property type="entry name" value="Hypothetical protein MTH538"/>
    <property type="match status" value="1"/>
</dbReference>
<dbReference type="EMBL" id="CVUD02000010">
    <property type="protein sequence ID" value="SEH55777.1"/>
    <property type="molecule type" value="Genomic_DNA"/>
</dbReference>
<accession>A0A1H6J852</accession>
<name>A0A1H6J852_9GAMM</name>
<dbReference type="AlphaFoldDB" id="A0A1H6J852"/>
<gene>
    <name evidence="1" type="ORF">BAZSYMB_V2GCONTIG00825_0</name>
</gene>
<dbReference type="InterPro" id="IPR036490">
    <property type="entry name" value="ThsB_TIR-like_sf"/>
</dbReference>
<evidence type="ECO:0000313" key="2">
    <source>
        <dbReference type="Proteomes" id="UP000198559"/>
    </source>
</evidence>
<dbReference type="Proteomes" id="UP000198559">
    <property type="component" value="Unassembled WGS sequence"/>
</dbReference>
<proteinExistence type="predicted"/>
<reference evidence="2" key="1">
    <citation type="submission" date="2016-06" db="EMBL/GenBank/DDBJ databases">
        <authorList>
            <person name="Petersen J."/>
            <person name="Sayavedra L."/>
        </authorList>
    </citation>
    <scope>NUCLEOTIDE SEQUENCE [LARGE SCALE GENOMIC DNA]</scope>
    <source>
        <strain evidence="2">BazSymB</strain>
    </source>
</reference>
<dbReference type="Gene3D" id="3.40.50.9200">
    <property type="entry name" value="Hypothetical protein MTH538"/>
    <property type="match status" value="1"/>
</dbReference>
<evidence type="ECO:0000313" key="1">
    <source>
        <dbReference type="EMBL" id="SEH55777.1"/>
    </source>
</evidence>
<organism evidence="1 2">
    <name type="scientific">Bathymodiolus azoricus thioautotrophic gill symbiont</name>
    <dbReference type="NCBI Taxonomy" id="235205"/>
    <lineage>
        <taxon>Bacteria</taxon>
        <taxon>Pseudomonadati</taxon>
        <taxon>Pseudomonadota</taxon>
        <taxon>Gammaproteobacteria</taxon>
        <taxon>sulfur-oxidizing symbionts</taxon>
    </lineage>
</organism>